<dbReference type="PROSITE" id="PS50850">
    <property type="entry name" value="MFS"/>
    <property type="match status" value="1"/>
</dbReference>
<keyword evidence="3 4" id="KW-0472">Membrane</keyword>
<evidence type="ECO:0000256" key="2">
    <source>
        <dbReference type="ARBA" id="ARBA00022989"/>
    </source>
</evidence>
<dbReference type="InterPro" id="IPR050327">
    <property type="entry name" value="Proton-linked_MCT"/>
</dbReference>
<protein>
    <recommendedName>
        <fullName evidence="5">Major facilitator superfamily (MFS) profile domain-containing protein</fullName>
    </recommendedName>
</protein>
<dbReference type="Pfam" id="PF07690">
    <property type="entry name" value="MFS_1"/>
    <property type="match status" value="1"/>
</dbReference>
<feature type="transmembrane region" description="Helical" evidence="4">
    <location>
        <begin position="117"/>
        <end position="140"/>
    </location>
</feature>
<feature type="transmembrane region" description="Helical" evidence="4">
    <location>
        <begin position="21"/>
        <end position="40"/>
    </location>
</feature>
<dbReference type="PANTHER" id="PTHR11360:SF290">
    <property type="entry name" value="MONOCARBOXYLATE MFS PERMEASE"/>
    <property type="match status" value="1"/>
</dbReference>
<feature type="domain" description="Major facilitator superfamily (MFS) profile" evidence="5">
    <location>
        <begin position="25"/>
        <end position="426"/>
    </location>
</feature>
<evidence type="ECO:0000256" key="4">
    <source>
        <dbReference type="SAM" id="Phobius"/>
    </source>
</evidence>
<evidence type="ECO:0000313" key="6">
    <source>
        <dbReference type="EMBL" id="GJE03242.1"/>
    </source>
</evidence>
<feature type="transmembrane region" description="Helical" evidence="4">
    <location>
        <begin position="60"/>
        <end position="81"/>
    </location>
</feature>
<comment type="caution">
    <text evidence="6">The sequence shown here is derived from an EMBL/GenBank/DDBJ whole genome shotgun (WGS) entry which is preliminary data.</text>
</comment>
<evidence type="ECO:0000256" key="1">
    <source>
        <dbReference type="ARBA" id="ARBA00022692"/>
    </source>
</evidence>
<dbReference type="RefSeq" id="WP_238240639.1">
    <property type="nucleotide sequence ID" value="NZ_BPQQ01000071.1"/>
</dbReference>
<dbReference type="InterPro" id="IPR020846">
    <property type="entry name" value="MFS_dom"/>
</dbReference>
<keyword evidence="1 4" id="KW-0812">Transmembrane</keyword>
<feature type="transmembrane region" description="Helical" evidence="4">
    <location>
        <begin position="152"/>
        <end position="176"/>
    </location>
</feature>
<dbReference type="PANTHER" id="PTHR11360">
    <property type="entry name" value="MONOCARBOXYLATE TRANSPORTER"/>
    <property type="match status" value="1"/>
</dbReference>
<reference evidence="6" key="1">
    <citation type="journal article" date="2021" name="Front. Microbiol.">
        <title>Comprehensive Comparative Genomics and Phenotyping of Methylobacterium Species.</title>
        <authorList>
            <person name="Alessa O."/>
            <person name="Ogura Y."/>
            <person name="Fujitani Y."/>
            <person name="Takami H."/>
            <person name="Hayashi T."/>
            <person name="Sahin N."/>
            <person name="Tani A."/>
        </authorList>
    </citation>
    <scope>NUCLEOTIDE SEQUENCE</scope>
    <source>
        <strain evidence="6">DSM 17168</strain>
    </source>
</reference>
<evidence type="ECO:0000259" key="5">
    <source>
        <dbReference type="PROSITE" id="PS50850"/>
    </source>
</evidence>
<dbReference type="InterPro" id="IPR011701">
    <property type="entry name" value="MFS"/>
</dbReference>
<feature type="transmembrane region" description="Helical" evidence="4">
    <location>
        <begin position="182"/>
        <end position="201"/>
    </location>
</feature>
<reference evidence="6" key="2">
    <citation type="submission" date="2021-08" db="EMBL/GenBank/DDBJ databases">
        <authorList>
            <person name="Tani A."/>
            <person name="Ola A."/>
            <person name="Ogura Y."/>
            <person name="Katsura K."/>
            <person name="Hayashi T."/>
        </authorList>
    </citation>
    <scope>NUCLEOTIDE SEQUENCE</scope>
    <source>
        <strain evidence="6">DSM 17168</strain>
    </source>
</reference>
<sequence length="431" mass="45075">MSQAIATGGVPPASRRPFGQNYAFVVVGVVFLALLAAAGLRAAPGVLILPLEQAFGWSRATTSFAAGLGIFLYGMVGPFAAALMQSFGIRRTLLCALALMSGATALSALMSEPWHLVATWGVLSGLGSGCVAIVLGATVVNRWFVVRRGLIMGLLTASTATGTLVFLPGLAAIAAAGGWQPVVLTVSVAVAALIPLVWWLLPERPGDIGLVPYGAAPGSAVEPPRRANPFRSAIDGLVRASRRGDFWLLFGTFFICGLTTNGLVGTHLISFCADQGLPEVRAAALLAMMGVFDLIGTTGSGWLTDRYDPRKLLFMYYGLRGLSLMALPFTDFSFYSLSIFAVFYGLDWIATVPPTVRLTNEIFGERDAPIVFGWIAAGHQAGAATAAFGAGLSRAAEGRYLEAFLAAGLTGLIAAVMSLMIARAARRPVAA</sequence>
<gene>
    <name evidence="6" type="ORF">GMJLKIPL_5193</name>
</gene>
<accession>A0ABQ4SJ95</accession>
<proteinExistence type="predicted"/>
<dbReference type="Gene3D" id="1.20.1250.20">
    <property type="entry name" value="MFS general substrate transporter like domains"/>
    <property type="match status" value="2"/>
</dbReference>
<evidence type="ECO:0000313" key="7">
    <source>
        <dbReference type="Proteomes" id="UP001055153"/>
    </source>
</evidence>
<keyword evidence="2 4" id="KW-1133">Transmembrane helix</keyword>
<feature type="transmembrane region" description="Helical" evidence="4">
    <location>
        <begin position="403"/>
        <end position="422"/>
    </location>
</feature>
<name>A0ABQ4SJ95_9HYPH</name>
<feature type="transmembrane region" description="Helical" evidence="4">
    <location>
        <begin position="282"/>
        <end position="303"/>
    </location>
</feature>
<dbReference type="EMBL" id="BPQQ01000071">
    <property type="protein sequence ID" value="GJE03242.1"/>
    <property type="molecule type" value="Genomic_DNA"/>
</dbReference>
<feature type="transmembrane region" description="Helical" evidence="4">
    <location>
        <begin position="324"/>
        <end position="346"/>
    </location>
</feature>
<dbReference type="InterPro" id="IPR036259">
    <property type="entry name" value="MFS_trans_sf"/>
</dbReference>
<dbReference type="Proteomes" id="UP001055153">
    <property type="component" value="Unassembled WGS sequence"/>
</dbReference>
<dbReference type="CDD" id="cd17355">
    <property type="entry name" value="MFS_YcxA_like"/>
    <property type="match status" value="1"/>
</dbReference>
<feature type="transmembrane region" description="Helical" evidence="4">
    <location>
        <begin position="93"/>
        <end position="111"/>
    </location>
</feature>
<evidence type="ECO:0000256" key="3">
    <source>
        <dbReference type="ARBA" id="ARBA00023136"/>
    </source>
</evidence>
<organism evidence="6 7">
    <name type="scientific">Methylobacterium isbiliense</name>
    <dbReference type="NCBI Taxonomy" id="315478"/>
    <lineage>
        <taxon>Bacteria</taxon>
        <taxon>Pseudomonadati</taxon>
        <taxon>Pseudomonadota</taxon>
        <taxon>Alphaproteobacteria</taxon>
        <taxon>Hyphomicrobiales</taxon>
        <taxon>Methylobacteriaceae</taxon>
        <taxon>Methylobacterium</taxon>
    </lineage>
</organism>
<keyword evidence="7" id="KW-1185">Reference proteome</keyword>
<dbReference type="SUPFAM" id="SSF103473">
    <property type="entry name" value="MFS general substrate transporter"/>
    <property type="match status" value="1"/>
</dbReference>
<feature type="transmembrane region" description="Helical" evidence="4">
    <location>
        <begin position="246"/>
        <end position="270"/>
    </location>
</feature>